<dbReference type="InterPro" id="IPR038765">
    <property type="entry name" value="Papain-like_cys_pep_sf"/>
</dbReference>
<dbReference type="Gene3D" id="3.10.620.30">
    <property type="match status" value="1"/>
</dbReference>
<keyword evidence="3" id="KW-1185">Reference proteome</keyword>
<dbReference type="SUPFAM" id="SSF54001">
    <property type="entry name" value="Cysteine proteinases"/>
    <property type="match status" value="1"/>
</dbReference>
<feature type="compositionally biased region" description="Low complexity" evidence="1">
    <location>
        <begin position="668"/>
        <end position="722"/>
    </location>
</feature>
<evidence type="ECO:0000256" key="1">
    <source>
        <dbReference type="SAM" id="MobiDB-lite"/>
    </source>
</evidence>
<protein>
    <submittedName>
        <fullName evidence="2">Uncharacterized protein</fullName>
    </submittedName>
</protein>
<dbReference type="Pfam" id="PF23265">
    <property type="entry name" value="Ig-like_KY"/>
    <property type="match status" value="2"/>
</dbReference>
<dbReference type="EMBL" id="CAIIXF020000005">
    <property type="protein sequence ID" value="CAH1783748.1"/>
    <property type="molecule type" value="Genomic_DNA"/>
</dbReference>
<evidence type="ECO:0000313" key="3">
    <source>
        <dbReference type="Proteomes" id="UP000749559"/>
    </source>
</evidence>
<feature type="region of interest" description="Disordered" evidence="1">
    <location>
        <begin position="518"/>
        <end position="722"/>
    </location>
</feature>
<feature type="compositionally biased region" description="Polar residues" evidence="1">
    <location>
        <begin position="518"/>
        <end position="531"/>
    </location>
</feature>
<dbReference type="Proteomes" id="UP000749559">
    <property type="component" value="Unassembled WGS sequence"/>
</dbReference>
<dbReference type="PANTHER" id="PTHR47020">
    <property type="entry name" value="HILLARIN"/>
    <property type="match status" value="1"/>
</dbReference>
<name>A0A8J1XGW4_OWEFU</name>
<proteinExistence type="predicted"/>
<gene>
    <name evidence="2" type="ORF">OFUS_LOCUS10057</name>
</gene>
<dbReference type="InterPro" id="IPR056564">
    <property type="entry name" value="Ig-like_KY"/>
</dbReference>
<organism evidence="2 3">
    <name type="scientific">Owenia fusiformis</name>
    <name type="common">Polychaete worm</name>
    <dbReference type="NCBI Taxonomy" id="6347"/>
    <lineage>
        <taxon>Eukaryota</taxon>
        <taxon>Metazoa</taxon>
        <taxon>Spiralia</taxon>
        <taxon>Lophotrochozoa</taxon>
        <taxon>Annelida</taxon>
        <taxon>Polychaeta</taxon>
        <taxon>Sedentaria</taxon>
        <taxon>Canalipalpata</taxon>
        <taxon>Sabellida</taxon>
        <taxon>Oweniida</taxon>
        <taxon>Oweniidae</taxon>
        <taxon>Owenia</taxon>
    </lineage>
</organism>
<dbReference type="PANTHER" id="PTHR47020:SF1">
    <property type="entry name" value="HILLARIN"/>
    <property type="match status" value="1"/>
</dbReference>
<comment type="caution">
    <text evidence="2">The sequence shown here is derived from an EMBL/GenBank/DDBJ whole genome shotgun (WGS) entry which is preliminary data.</text>
</comment>
<dbReference type="InterPro" id="IPR053041">
    <property type="entry name" value="Transglut-like_Superfamily_Mod"/>
</dbReference>
<dbReference type="OrthoDB" id="6129702at2759"/>
<dbReference type="Pfam" id="PF01841">
    <property type="entry name" value="Transglut_core"/>
    <property type="match status" value="1"/>
</dbReference>
<feature type="compositionally biased region" description="Pro residues" evidence="1">
    <location>
        <begin position="7"/>
        <end position="20"/>
    </location>
</feature>
<accession>A0A8J1XGW4</accession>
<dbReference type="AlphaFoldDB" id="A0A8J1XGW4"/>
<evidence type="ECO:0000313" key="2">
    <source>
        <dbReference type="EMBL" id="CAH1783748.1"/>
    </source>
</evidence>
<feature type="region of interest" description="Disordered" evidence="1">
    <location>
        <begin position="1"/>
        <end position="20"/>
    </location>
</feature>
<feature type="non-terminal residue" evidence="2">
    <location>
        <position position="1"/>
    </location>
</feature>
<dbReference type="InterPro" id="IPR002931">
    <property type="entry name" value="Transglutaminase-like"/>
</dbReference>
<dbReference type="SMART" id="SM00460">
    <property type="entry name" value="TGc"/>
    <property type="match status" value="1"/>
</dbReference>
<sequence length="722" mass="79537">MQAVPPDFNPQPLPPQSRPPCEPPKFLKRQVYSDTAVFKHLDDHAILVASRTQGNFRELIWELAYCKQFADLEKARVIFRWMTAKNMYTVAFREELAGSPEEVLCAFKNKRGTYARIFETLCSFAGLPCVTLSGYAKGVDYKPGMRFSGQPHNHSWNAVFVNGAWQLVDCHWATRYLASERNVPENLVYEYDDFYFMSEPEQLKYSHWPSDNKWQLLRQPLTLTQFEELPLAKSFFFKCGMDFLQCTNGVLTTENGHTTLVLGFNKPLSFTFKLLIGEAMEDDYRGHKLKVYVLQETLENQVKFHIRAPKEGPYYMTLYAQEVSEELNVENVFRAACEYKIQCDRAAPDAIPLPVCSDTNWGPGAPVRQYGLIPSHKDGVITAVNGRCELRFAKTRRVRLLCKLQKEGVGEAALEKCVTEQEVDNQSIVTVNLPKAGEYGLEIYANDPAKDGDTFTHMCQYLVRYDDSTGPGPYGANYSQTMSSTTTTTQYGAPGVQGYNQYQTDSTQMTQVTTRMTDVTLSGPGSKSAPQTAPKPGKGRGPQGRGYGQEEDLPPPPPELAGQDMQYQSAPGYRGGPAGDLPPPPPGQAGQGPYGTQRAPGQEDFPPPPPPDGTDSGVQIQVKRAHPKSNQAEPGTGATLLRAKGQPAEESPGATQHIPIQVQSQVKAGQQPAPGQPGYQQGAPGQYAPGQQGAPGQYAPGQQGAPGQYAPGQQQYAPGQQV</sequence>
<reference evidence="2" key="1">
    <citation type="submission" date="2022-03" db="EMBL/GenBank/DDBJ databases">
        <authorList>
            <person name="Martin C."/>
        </authorList>
    </citation>
    <scope>NUCLEOTIDE SEQUENCE</scope>
</reference>